<dbReference type="EMBL" id="LODT01000006">
    <property type="protein sequence ID" value="KYR01608.1"/>
    <property type="molecule type" value="Genomic_DNA"/>
</dbReference>
<accession>A0A152A5V9</accession>
<gene>
    <name evidence="1" type="ORF">DLAC_01607</name>
</gene>
<protein>
    <submittedName>
        <fullName evidence="1">Uncharacterized protein</fullName>
    </submittedName>
</protein>
<organism evidence="1 2">
    <name type="scientific">Tieghemostelium lacteum</name>
    <name type="common">Slime mold</name>
    <name type="synonym">Dictyostelium lacteum</name>
    <dbReference type="NCBI Taxonomy" id="361077"/>
    <lineage>
        <taxon>Eukaryota</taxon>
        <taxon>Amoebozoa</taxon>
        <taxon>Evosea</taxon>
        <taxon>Eumycetozoa</taxon>
        <taxon>Dictyostelia</taxon>
        <taxon>Dictyosteliales</taxon>
        <taxon>Raperosteliaceae</taxon>
        <taxon>Tieghemostelium</taxon>
    </lineage>
</organism>
<dbReference type="Proteomes" id="UP000076078">
    <property type="component" value="Unassembled WGS sequence"/>
</dbReference>
<dbReference type="InParanoid" id="A0A152A5V9"/>
<sequence length="81" mass="8953">MKVSGSYYTSQDNEVSVQTQTSFNSKTVKTSVITYGGAPGAYSSDEEGSISSFGNWASSLDQHPILQRYQYNRVLRECANE</sequence>
<comment type="caution">
    <text evidence="1">The sequence shown here is derived from an EMBL/GenBank/DDBJ whole genome shotgun (WGS) entry which is preliminary data.</text>
</comment>
<evidence type="ECO:0000313" key="2">
    <source>
        <dbReference type="Proteomes" id="UP000076078"/>
    </source>
</evidence>
<proteinExistence type="predicted"/>
<name>A0A152A5V9_TIELA</name>
<dbReference type="AlphaFoldDB" id="A0A152A5V9"/>
<keyword evidence="2" id="KW-1185">Reference proteome</keyword>
<reference evidence="1 2" key="1">
    <citation type="submission" date="2015-12" db="EMBL/GenBank/DDBJ databases">
        <title>Dictyostelia acquired genes for synthesis and detection of signals that induce cell-type specialization by lateral gene transfer from prokaryotes.</title>
        <authorList>
            <person name="Gloeckner G."/>
            <person name="Schaap P."/>
        </authorList>
    </citation>
    <scope>NUCLEOTIDE SEQUENCE [LARGE SCALE GENOMIC DNA]</scope>
    <source>
        <strain evidence="1 2">TK</strain>
    </source>
</reference>
<evidence type="ECO:0000313" key="1">
    <source>
        <dbReference type="EMBL" id="KYR01608.1"/>
    </source>
</evidence>